<dbReference type="RefSeq" id="WP_221443516.1">
    <property type="nucleotide sequence ID" value="NZ_JACIIX010000010.1"/>
</dbReference>
<keyword evidence="2 7" id="KW-0813">Transport</keyword>
<feature type="transmembrane region" description="Helical" evidence="7">
    <location>
        <begin position="12"/>
        <end position="37"/>
    </location>
</feature>
<dbReference type="SUPFAM" id="SSF161098">
    <property type="entry name" value="MetI-like"/>
    <property type="match status" value="1"/>
</dbReference>
<protein>
    <submittedName>
        <fullName evidence="9">Peptide/nickel transport system permease protein</fullName>
    </submittedName>
</protein>
<feature type="transmembrane region" description="Helical" evidence="7">
    <location>
        <begin position="57"/>
        <end position="81"/>
    </location>
</feature>
<dbReference type="InterPro" id="IPR035906">
    <property type="entry name" value="MetI-like_sf"/>
</dbReference>
<dbReference type="PANTHER" id="PTHR43386:SF25">
    <property type="entry name" value="PEPTIDE ABC TRANSPORTER PERMEASE PROTEIN"/>
    <property type="match status" value="1"/>
</dbReference>
<dbReference type="Gene3D" id="1.10.3720.10">
    <property type="entry name" value="MetI-like"/>
    <property type="match status" value="1"/>
</dbReference>
<comment type="subcellular location">
    <subcellularLocation>
        <location evidence="1 7">Cell membrane</location>
        <topology evidence="1 7">Multi-pass membrane protein</topology>
    </subcellularLocation>
</comment>
<dbReference type="PROSITE" id="PS50928">
    <property type="entry name" value="ABC_TM1"/>
    <property type="match status" value="1"/>
</dbReference>
<evidence type="ECO:0000256" key="6">
    <source>
        <dbReference type="ARBA" id="ARBA00023136"/>
    </source>
</evidence>
<dbReference type="EMBL" id="JACIIX010000010">
    <property type="protein sequence ID" value="MBB6211365.1"/>
    <property type="molecule type" value="Genomic_DNA"/>
</dbReference>
<evidence type="ECO:0000256" key="1">
    <source>
        <dbReference type="ARBA" id="ARBA00004651"/>
    </source>
</evidence>
<evidence type="ECO:0000259" key="8">
    <source>
        <dbReference type="PROSITE" id="PS50928"/>
    </source>
</evidence>
<evidence type="ECO:0000313" key="10">
    <source>
        <dbReference type="Proteomes" id="UP000544872"/>
    </source>
</evidence>
<proteinExistence type="inferred from homology"/>
<dbReference type="Proteomes" id="UP000544872">
    <property type="component" value="Unassembled WGS sequence"/>
</dbReference>
<dbReference type="GO" id="GO:0055085">
    <property type="term" value="P:transmembrane transport"/>
    <property type="evidence" value="ECO:0007669"/>
    <property type="project" value="InterPro"/>
</dbReference>
<keyword evidence="5 7" id="KW-1133">Transmembrane helix</keyword>
<sequence length="212" mass="22729">MSRLIWGTRVTLFVAVSATVLAFLIGGSAGIAAGLLGGWVDAAISAAVNLIMSAPTLILALIVLSVMPNGLVVLILVMALLDATRVYRISRSLAQGIAAMDYVEAAWLRGERWWWILLHEIFPNVVSPLLAEFGLRLVFAVLFLSTLSFLGLGIQPPETDWGSLLRENKDGIIFGEWSALISGAVIVVLSLSVTAVLDGFQARSLRRGGQRS</sequence>
<feature type="transmembrane region" description="Helical" evidence="7">
    <location>
        <begin position="133"/>
        <end position="154"/>
    </location>
</feature>
<name>A0A7X0DMV4_NOVIT</name>
<dbReference type="Pfam" id="PF00528">
    <property type="entry name" value="BPD_transp_1"/>
    <property type="match status" value="1"/>
</dbReference>
<evidence type="ECO:0000256" key="2">
    <source>
        <dbReference type="ARBA" id="ARBA00022448"/>
    </source>
</evidence>
<gene>
    <name evidence="9" type="ORF">FHS48_002802</name>
</gene>
<feature type="transmembrane region" description="Helical" evidence="7">
    <location>
        <begin position="174"/>
        <end position="197"/>
    </location>
</feature>
<evidence type="ECO:0000256" key="5">
    <source>
        <dbReference type="ARBA" id="ARBA00022989"/>
    </source>
</evidence>
<accession>A0A7X0DMV4</accession>
<evidence type="ECO:0000256" key="3">
    <source>
        <dbReference type="ARBA" id="ARBA00022475"/>
    </source>
</evidence>
<dbReference type="GO" id="GO:0005886">
    <property type="term" value="C:plasma membrane"/>
    <property type="evidence" value="ECO:0007669"/>
    <property type="project" value="UniProtKB-SubCell"/>
</dbReference>
<keyword evidence="10" id="KW-1185">Reference proteome</keyword>
<evidence type="ECO:0000256" key="4">
    <source>
        <dbReference type="ARBA" id="ARBA00022692"/>
    </source>
</evidence>
<organism evidence="9 10">
    <name type="scientific">Novispirillum itersonii</name>
    <name type="common">Aquaspirillum itersonii</name>
    <dbReference type="NCBI Taxonomy" id="189"/>
    <lineage>
        <taxon>Bacteria</taxon>
        <taxon>Pseudomonadati</taxon>
        <taxon>Pseudomonadota</taxon>
        <taxon>Alphaproteobacteria</taxon>
        <taxon>Rhodospirillales</taxon>
        <taxon>Novispirillaceae</taxon>
        <taxon>Novispirillum</taxon>
    </lineage>
</organism>
<dbReference type="AlphaFoldDB" id="A0A7X0DMV4"/>
<dbReference type="CDD" id="cd06261">
    <property type="entry name" value="TM_PBP2"/>
    <property type="match status" value="1"/>
</dbReference>
<evidence type="ECO:0000256" key="7">
    <source>
        <dbReference type="RuleBase" id="RU363032"/>
    </source>
</evidence>
<comment type="similarity">
    <text evidence="7">Belongs to the binding-protein-dependent transport system permease family.</text>
</comment>
<keyword evidence="6 7" id="KW-0472">Membrane</keyword>
<comment type="caution">
    <text evidence="9">The sequence shown here is derived from an EMBL/GenBank/DDBJ whole genome shotgun (WGS) entry which is preliminary data.</text>
</comment>
<keyword evidence="3" id="KW-1003">Cell membrane</keyword>
<dbReference type="InterPro" id="IPR000515">
    <property type="entry name" value="MetI-like"/>
</dbReference>
<keyword evidence="4 7" id="KW-0812">Transmembrane</keyword>
<dbReference type="PANTHER" id="PTHR43386">
    <property type="entry name" value="OLIGOPEPTIDE TRANSPORT SYSTEM PERMEASE PROTEIN APPC"/>
    <property type="match status" value="1"/>
</dbReference>
<feature type="domain" description="ABC transmembrane type-1" evidence="8">
    <location>
        <begin position="8"/>
        <end position="198"/>
    </location>
</feature>
<reference evidence="9 10" key="1">
    <citation type="submission" date="2020-08" db="EMBL/GenBank/DDBJ databases">
        <title>Genomic Encyclopedia of Type Strains, Phase IV (KMG-IV): sequencing the most valuable type-strain genomes for metagenomic binning, comparative biology and taxonomic classification.</title>
        <authorList>
            <person name="Goeker M."/>
        </authorList>
    </citation>
    <scope>NUCLEOTIDE SEQUENCE [LARGE SCALE GENOMIC DNA]</scope>
    <source>
        <strain evidence="9 10">DSM 11590</strain>
    </source>
</reference>
<dbReference type="InterPro" id="IPR050366">
    <property type="entry name" value="BP-dependent_transpt_permease"/>
</dbReference>
<evidence type="ECO:0000313" key="9">
    <source>
        <dbReference type="EMBL" id="MBB6211365.1"/>
    </source>
</evidence>